<dbReference type="AlphaFoldDB" id="A0AAQ3UPZ0"/>
<feature type="domain" description="Reverse transcriptase zinc-binding" evidence="1">
    <location>
        <begin position="39"/>
        <end position="117"/>
    </location>
</feature>
<gene>
    <name evidence="2" type="ORF">U9M48_040162</name>
</gene>
<proteinExistence type="predicted"/>
<dbReference type="InterPro" id="IPR026960">
    <property type="entry name" value="RVT-Znf"/>
</dbReference>
<dbReference type="Pfam" id="PF13966">
    <property type="entry name" value="zf-RVT"/>
    <property type="match status" value="1"/>
</dbReference>
<protein>
    <recommendedName>
        <fullName evidence="1">Reverse transcriptase zinc-binding domain-containing protein</fullName>
    </recommendedName>
</protein>
<sequence length="118" mass="13866">MDRVERKLSACSVFLCYLGRLEIINSVISSTVIYAMTTFKLHESSKILTESENNVYVEVITPRPREAIWWLGQRLNTRSMLFRRHPLQQHETCCPMCNSQSEETIDHLFFNCEYAKQC</sequence>
<reference evidence="2 3" key="1">
    <citation type="submission" date="2024-02" db="EMBL/GenBank/DDBJ databases">
        <title>High-quality chromosome-scale genome assembly of Pensacola bahiagrass (Paspalum notatum Flugge var. saurae).</title>
        <authorList>
            <person name="Vega J.M."/>
            <person name="Podio M."/>
            <person name="Orjuela J."/>
            <person name="Siena L.A."/>
            <person name="Pessino S.C."/>
            <person name="Combes M.C."/>
            <person name="Mariac C."/>
            <person name="Albertini E."/>
            <person name="Pupilli F."/>
            <person name="Ortiz J.P.A."/>
            <person name="Leblanc O."/>
        </authorList>
    </citation>
    <scope>NUCLEOTIDE SEQUENCE [LARGE SCALE GENOMIC DNA]</scope>
    <source>
        <strain evidence="2">R1</strain>
        <tissue evidence="2">Leaf</tissue>
    </source>
</reference>
<evidence type="ECO:0000313" key="3">
    <source>
        <dbReference type="Proteomes" id="UP001341281"/>
    </source>
</evidence>
<accession>A0AAQ3UPZ0</accession>
<organism evidence="2 3">
    <name type="scientific">Paspalum notatum var. saurae</name>
    <dbReference type="NCBI Taxonomy" id="547442"/>
    <lineage>
        <taxon>Eukaryota</taxon>
        <taxon>Viridiplantae</taxon>
        <taxon>Streptophyta</taxon>
        <taxon>Embryophyta</taxon>
        <taxon>Tracheophyta</taxon>
        <taxon>Spermatophyta</taxon>
        <taxon>Magnoliopsida</taxon>
        <taxon>Liliopsida</taxon>
        <taxon>Poales</taxon>
        <taxon>Poaceae</taxon>
        <taxon>PACMAD clade</taxon>
        <taxon>Panicoideae</taxon>
        <taxon>Andropogonodae</taxon>
        <taxon>Paspaleae</taxon>
        <taxon>Paspalinae</taxon>
        <taxon>Paspalum</taxon>
    </lineage>
</organism>
<evidence type="ECO:0000259" key="1">
    <source>
        <dbReference type="Pfam" id="PF13966"/>
    </source>
</evidence>
<name>A0AAQ3UPZ0_PASNO</name>
<keyword evidence="3" id="KW-1185">Reference proteome</keyword>
<dbReference type="Proteomes" id="UP001341281">
    <property type="component" value="Chromosome 09"/>
</dbReference>
<dbReference type="EMBL" id="CP144753">
    <property type="protein sequence ID" value="WVZ94252.1"/>
    <property type="molecule type" value="Genomic_DNA"/>
</dbReference>
<evidence type="ECO:0000313" key="2">
    <source>
        <dbReference type="EMBL" id="WVZ94252.1"/>
    </source>
</evidence>